<dbReference type="InterPro" id="IPR027363">
    <property type="entry name" value="M1Pi_N"/>
</dbReference>
<dbReference type="InterPro" id="IPR037171">
    <property type="entry name" value="NagB/RpiA_transferase-like"/>
</dbReference>
<dbReference type="PANTHER" id="PTHR43475:SF1">
    <property type="entry name" value="METHYLTHIORIBOSE-1-PHOSPHATE ISOMERASE"/>
    <property type="match status" value="1"/>
</dbReference>
<dbReference type="Gene3D" id="1.20.120.420">
    <property type="entry name" value="translation initiation factor eif-2b, domain 1"/>
    <property type="match status" value="1"/>
</dbReference>
<evidence type="ECO:0000313" key="3">
    <source>
        <dbReference type="Proteomes" id="UP000886812"/>
    </source>
</evidence>
<dbReference type="GO" id="GO:0003743">
    <property type="term" value="F:translation initiation factor activity"/>
    <property type="evidence" value="ECO:0007669"/>
    <property type="project" value="UniProtKB-KW"/>
</dbReference>
<dbReference type="SUPFAM" id="SSF100950">
    <property type="entry name" value="NagB/RpiA/CoA transferase-like"/>
    <property type="match status" value="1"/>
</dbReference>
<proteinExistence type="inferred from homology"/>
<evidence type="ECO:0000256" key="1">
    <source>
        <dbReference type="RuleBase" id="RU003814"/>
    </source>
</evidence>
<dbReference type="AlphaFoldDB" id="A0A9D1NKK2"/>
<dbReference type="InterPro" id="IPR000649">
    <property type="entry name" value="IF-2B-related"/>
</dbReference>
<accession>A0A9D1NKK2</accession>
<dbReference type="GO" id="GO:0019509">
    <property type="term" value="P:L-methionine salvage from methylthioadenosine"/>
    <property type="evidence" value="ECO:0007669"/>
    <property type="project" value="TreeGrafter"/>
</dbReference>
<reference evidence="2" key="1">
    <citation type="submission" date="2020-10" db="EMBL/GenBank/DDBJ databases">
        <authorList>
            <person name="Gilroy R."/>
        </authorList>
    </citation>
    <scope>NUCLEOTIDE SEQUENCE</scope>
    <source>
        <strain evidence="2">10669</strain>
    </source>
</reference>
<sequence>MTDIAKYLPPILRHDGVCFLNGDGALAVRDRRAYPFEDKWVLCRDFREAADAIRAMVTQGGGPLEVSLQTLRLCARERDASPELFRACAETLSAARPTNAAAARELARLLPEIEKLFAAGTFSPEAVDRIAQRALDAFDAAYLKIGEKLEARIADGDGILTTCFAEHSFFVALSLAREHGKRFRVFIPETRPYLQGARLTAPSLRELGFDAVLVTDGMPAHFMAEGKITKYVTASDAALRDGTVVNKVGTLANAIACAHFGIPYYATSTGIDERRGRRDVVVELRDPEEVKRVRGVPITRADVPACYPCFDVVEPRLVTEIIAPEETLCPNMR</sequence>
<dbReference type="GO" id="GO:0046523">
    <property type="term" value="F:S-methyl-5-thioribose-1-phosphate isomerase activity"/>
    <property type="evidence" value="ECO:0007669"/>
    <property type="project" value="TreeGrafter"/>
</dbReference>
<dbReference type="Gene3D" id="3.40.50.10470">
    <property type="entry name" value="Translation initiation factor eif-2b, domain 2"/>
    <property type="match status" value="1"/>
</dbReference>
<dbReference type="InterPro" id="IPR042529">
    <property type="entry name" value="IF_2B-like_C"/>
</dbReference>
<gene>
    <name evidence="2" type="ORF">IAC75_06850</name>
</gene>
<comment type="caution">
    <text evidence="2">The sequence shown here is derived from an EMBL/GenBank/DDBJ whole genome shotgun (WGS) entry which is preliminary data.</text>
</comment>
<comment type="similarity">
    <text evidence="1">Belongs to the eIF-2B alpha/beta/delta subunits family.</text>
</comment>
<keyword evidence="2" id="KW-0648">Protein biosynthesis</keyword>
<dbReference type="Proteomes" id="UP000886812">
    <property type="component" value="Unassembled WGS sequence"/>
</dbReference>
<evidence type="ECO:0000313" key="2">
    <source>
        <dbReference type="EMBL" id="HIV04843.1"/>
    </source>
</evidence>
<dbReference type="EMBL" id="DVOG01000182">
    <property type="protein sequence ID" value="HIV04843.1"/>
    <property type="molecule type" value="Genomic_DNA"/>
</dbReference>
<keyword evidence="2" id="KW-0396">Initiation factor</keyword>
<name>A0A9D1NKK2_9BACT</name>
<organism evidence="2 3">
    <name type="scientific">Candidatus Spyradosoma merdigallinarum</name>
    <dbReference type="NCBI Taxonomy" id="2840950"/>
    <lineage>
        <taxon>Bacteria</taxon>
        <taxon>Pseudomonadati</taxon>
        <taxon>Verrucomicrobiota</taxon>
        <taxon>Opitutia</taxon>
        <taxon>Opitutia incertae sedis</taxon>
        <taxon>Candidatus Spyradosoma</taxon>
    </lineage>
</organism>
<dbReference type="PANTHER" id="PTHR43475">
    <property type="entry name" value="METHYLTHIORIBOSE-1-PHOSPHATE ISOMERASE"/>
    <property type="match status" value="1"/>
</dbReference>
<protein>
    <submittedName>
        <fullName evidence="2">Translation initiation factor 2</fullName>
    </submittedName>
</protein>
<dbReference type="Pfam" id="PF01008">
    <property type="entry name" value="IF-2B"/>
    <property type="match status" value="1"/>
</dbReference>
<reference evidence="2" key="2">
    <citation type="journal article" date="2021" name="PeerJ">
        <title>Extensive microbial diversity within the chicken gut microbiome revealed by metagenomics and culture.</title>
        <authorList>
            <person name="Gilroy R."/>
            <person name="Ravi A."/>
            <person name="Getino M."/>
            <person name="Pursley I."/>
            <person name="Horton D.L."/>
            <person name="Alikhan N.F."/>
            <person name="Baker D."/>
            <person name="Gharbi K."/>
            <person name="Hall N."/>
            <person name="Watson M."/>
            <person name="Adriaenssens E.M."/>
            <person name="Foster-Nyarko E."/>
            <person name="Jarju S."/>
            <person name="Secka A."/>
            <person name="Antonio M."/>
            <person name="Oren A."/>
            <person name="Chaudhuri R.R."/>
            <person name="La Ragione R."/>
            <person name="Hildebrand F."/>
            <person name="Pallen M.J."/>
        </authorList>
    </citation>
    <scope>NUCLEOTIDE SEQUENCE</scope>
    <source>
        <strain evidence="2">10669</strain>
    </source>
</reference>